<protein>
    <submittedName>
        <fullName evidence="1">Uncharacterized protein</fullName>
    </submittedName>
</protein>
<evidence type="ECO:0000313" key="1">
    <source>
        <dbReference type="EMBL" id="CAI9177703.1"/>
    </source>
</evidence>
<gene>
    <name evidence="1" type="ORF">MRATA1EN1_LOCUS26665</name>
</gene>
<name>A0ABN8ZVY5_RANTA</name>
<accession>A0ABN8ZVY5</accession>
<evidence type="ECO:0000313" key="2">
    <source>
        <dbReference type="Proteomes" id="UP001176941"/>
    </source>
</evidence>
<keyword evidence="2" id="KW-1185">Reference proteome</keyword>
<reference evidence="1" key="1">
    <citation type="submission" date="2023-04" db="EMBL/GenBank/DDBJ databases">
        <authorList>
            <consortium name="ELIXIR-Norway"/>
        </authorList>
    </citation>
    <scope>NUCLEOTIDE SEQUENCE [LARGE SCALE GENOMIC DNA]</scope>
</reference>
<dbReference type="Proteomes" id="UP001176941">
    <property type="component" value="Chromosome 7"/>
</dbReference>
<sequence>MLVQFLLPPYLLDADPKAPLILASVVLVWGLKQHWTQAPLPIILGSGTWSWERPGLEEFLANGKMGVWATPCLAHLRGQGRPCIFLEHSHRFPGCELNTKGGGRFPLHLGHSFVPCPEGLPGLFQPVTRGCKGGEQGSFSSYWLLLLLFSHSVVSDSLGLHGLQHGGFPCPSPSPGACSNSCPLSQ</sequence>
<proteinExistence type="predicted"/>
<dbReference type="EMBL" id="OX459943">
    <property type="protein sequence ID" value="CAI9177703.1"/>
    <property type="molecule type" value="Genomic_DNA"/>
</dbReference>
<organism evidence="1 2">
    <name type="scientific">Rangifer tarandus platyrhynchus</name>
    <name type="common">Svalbard reindeer</name>
    <dbReference type="NCBI Taxonomy" id="3082113"/>
    <lineage>
        <taxon>Eukaryota</taxon>
        <taxon>Metazoa</taxon>
        <taxon>Chordata</taxon>
        <taxon>Craniata</taxon>
        <taxon>Vertebrata</taxon>
        <taxon>Euteleostomi</taxon>
        <taxon>Mammalia</taxon>
        <taxon>Eutheria</taxon>
        <taxon>Laurasiatheria</taxon>
        <taxon>Artiodactyla</taxon>
        <taxon>Ruminantia</taxon>
        <taxon>Pecora</taxon>
        <taxon>Cervidae</taxon>
        <taxon>Odocoileinae</taxon>
        <taxon>Rangifer</taxon>
    </lineage>
</organism>